<keyword evidence="2" id="KW-1185">Reference proteome</keyword>
<dbReference type="Proteomes" id="UP000829398">
    <property type="component" value="Chromosome 3"/>
</dbReference>
<name>A0ACB8MAX1_CITSI</name>
<gene>
    <name evidence="1" type="ORF">KPL71_009030</name>
</gene>
<keyword evidence="1" id="KW-0418">Kinase</keyword>
<comment type="caution">
    <text evidence="1">The sequence shown here is derived from an EMBL/GenBank/DDBJ whole genome shotgun (WGS) entry which is preliminary data.</text>
</comment>
<reference evidence="2" key="1">
    <citation type="journal article" date="2023" name="Hortic. Res.">
        <title>A chromosome-level phased genome enabling allele-level studies in sweet orange: a case study on citrus Huanglongbing tolerance.</title>
        <authorList>
            <person name="Wu B."/>
            <person name="Yu Q."/>
            <person name="Deng Z."/>
            <person name="Duan Y."/>
            <person name="Luo F."/>
            <person name="Gmitter F. Jr."/>
        </authorList>
    </citation>
    <scope>NUCLEOTIDE SEQUENCE [LARGE SCALE GENOMIC DNA]</scope>
    <source>
        <strain evidence="2">cv. Valencia</strain>
    </source>
</reference>
<keyword evidence="1" id="KW-0675">Receptor</keyword>
<protein>
    <submittedName>
        <fullName evidence="1">MDIS1-interacting receptor like kinase 2</fullName>
    </submittedName>
</protein>
<proteinExistence type="predicted"/>
<dbReference type="EMBL" id="CM039172">
    <property type="protein sequence ID" value="KAH9782722.1"/>
    <property type="molecule type" value="Genomic_DNA"/>
</dbReference>
<accession>A0ACB8MAX1</accession>
<sequence>MGSPTLNTVVPSLVLLILFFVLSFLITVSSESNEEADALLKWKASLQIHNRSLLSSWIKDTTNVSSKTSPCAWYGISCNDAGRVVNITLPAKGLKGRLHDFSFSSFPHLAYLDLSYNKLFGTIPPQISNLTNLIYLYFGGDQFSGNIPPEVGLMSHLKFLYIDTNHLDGSIPPELGQLSSMVELSLFSNHLNGSVPPSLSNLTNLQQLYLFNNSLSGSIPPSLGNSMLTLVALDFNHFTSYLPQNICRGGALNRFTVSENHFQGTIPKSLRNCTSLFRVRLNGNNLTGNISEALGIYPNLTFIDLSRNNFYGEISSNFGECPKLGTLNVSMNNITGGIPREIGNSSQLQALDLSLNHIVGEIPKELGKLNSLTKLILRGNQLTGRLPTEIGSLIELEYLDFSANRFNNSIPTSLGNLVKLHYLGLSNNQFVQELPKELEKLVQLSELDASHSLFGGEIPFQICSLKSLEKLNLSHNNLSGSIPNCFEGMHGLSVIDISDNQLQGPVPNSTAFRNAPVEALEGNKELCGSVKGMQPCKVFSSHKQNSGAKWFAIVFPFLGALFVSMALIAIFILRKWKSDSGDRQSSKKNPQGLLSILNFEGKLVYDEIVRATNDFDAEYCIGNGGHGSVYRAELPSGEVVAVKKFHSPLPCDQIADQKEFLTEVEALTEIRHRNIVKFYGFCSHPGHSFLVYEFLERGSLAAILSSDAAAQELGWSHRMNVIKGVADALSYLHHDCFPPIVHRDISSKNLLLDLEYEAHVADFGIAKFLKPDSSNWTEFAGTYGYIAPELAYTMKITEKCDVYSFGVLVLEVIKGKHPRDFLSSTSSASLNTDTALNEMLDPRLPVPSCSVQEKLISIMEVAFSCLNESPESRPTMKIVSQQLRI</sequence>
<evidence type="ECO:0000313" key="2">
    <source>
        <dbReference type="Proteomes" id="UP000829398"/>
    </source>
</evidence>
<keyword evidence="1" id="KW-0808">Transferase</keyword>
<organism evidence="1 2">
    <name type="scientific">Citrus sinensis</name>
    <name type="common">Sweet orange</name>
    <name type="synonym">Citrus aurantium var. sinensis</name>
    <dbReference type="NCBI Taxonomy" id="2711"/>
    <lineage>
        <taxon>Eukaryota</taxon>
        <taxon>Viridiplantae</taxon>
        <taxon>Streptophyta</taxon>
        <taxon>Embryophyta</taxon>
        <taxon>Tracheophyta</taxon>
        <taxon>Spermatophyta</taxon>
        <taxon>Magnoliopsida</taxon>
        <taxon>eudicotyledons</taxon>
        <taxon>Gunneridae</taxon>
        <taxon>Pentapetalae</taxon>
        <taxon>rosids</taxon>
        <taxon>malvids</taxon>
        <taxon>Sapindales</taxon>
        <taxon>Rutaceae</taxon>
        <taxon>Aurantioideae</taxon>
        <taxon>Citrus</taxon>
    </lineage>
</organism>
<evidence type="ECO:0000313" key="1">
    <source>
        <dbReference type="EMBL" id="KAH9782722.1"/>
    </source>
</evidence>